<gene>
    <name evidence="7" type="ORF">RIF29_29415</name>
</gene>
<feature type="region of interest" description="Disordered" evidence="6">
    <location>
        <begin position="248"/>
        <end position="279"/>
    </location>
</feature>
<evidence type="ECO:0000313" key="7">
    <source>
        <dbReference type="EMBL" id="KAK7255986.1"/>
    </source>
</evidence>
<evidence type="ECO:0000313" key="8">
    <source>
        <dbReference type="Proteomes" id="UP001372338"/>
    </source>
</evidence>
<dbReference type="SUPFAM" id="SSF54171">
    <property type="entry name" value="DNA-binding domain"/>
    <property type="match status" value="1"/>
</dbReference>
<keyword evidence="8" id="KW-1185">Reference proteome</keyword>
<feature type="region of interest" description="Disordered" evidence="6">
    <location>
        <begin position="73"/>
        <end position="107"/>
    </location>
</feature>
<proteinExistence type="predicted"/>
<evidence type="ECO:0000256" key="4">
    <source>
        <dbReference type="ARBA" id="ARBA00023163"/>
    </source>
</evidence>
<dbReference type="Proteomes" id="UP001372338">
    <property type="component" value="Unassembled WGS sequence"/>
</dbReference>
<evidence type="ECO:0000256" key="6">
    <source>
        <dbReference type="SAM" id="MobiDB-lite"/>
    </source>
</evidence>
<evidence type="ECO:0000256" key="2">
    <source>
        <dbReference type="ARBA" id="ARBA00023015"/>
    </source>
</evidence>
<evidence type="ECO:0000256" key="3">
    <source>
        <dbReference type="ARBA" id="ARBA00023125"/>
    </source>
</evidence>
<keyword evidence="2" id="KW-0805">Transcription regulation</keyword>
<comment type="caution">
    <text evidence="7">The sequence shown here is derived from an EMBL/GenBank/DDBJ whole genome shotgun (WGS) entry which is preliminary data.</text>
</comment>
<accession>A0AAN9I0D1</accession>
<protein>
    <recommendedName>
        <fullName evidence="9">MBD domain-containing protein</fullName>
    </recommendedName>
</protein>
<sequence>MENSMKQEFRVEVASTEEKESLNASVVQELEASRVQTDRVCIDKMLLDQISKTIKVQMRELIKQIKVSEKEEDNDCEPKKIRVGDTGASSKKKRKGRRQSSSEPCGEVFGSFQLPKIDILNNIDINRIRMLTKLGEDMVVGDNIPTFLVAQQLQDWKIEGRKRKKGVTIDYFYYHSPSDKSFRSKPEVIQFILTETGPLAPSRSRKAPSNARKAFGKIRKSSQIFRKKRMTVRNVERQHMLDEVVVSSNLAKGDEGQPQSPMTKQDGQASNLNDEDLPLKKRRRFRIEFDLTNAKG</sequence>
<evidence type="ECO:0000256" key="5">
    <source>
        <dbReference type="ARBA" id="ARBA00023242"/>
    </source>
</evidence>
<dbReference type="EMBL" id="JAYWIO010000006">
    <property type="protein sequence ID" value="KAK7255986.1"/>
    <property type="molecule type" value="Genomic_DNA"/>
</dbReference>
<dbReference type="InterPro" id="IPR016177">
    <property type="entry name" value="DNA-bd_dom_sf"/>
</dbReference>
<keyword evidence="3" id="KW-0238">DNA-binding</keyword>
<dbReference type="AlphaFoldDB" id="A0AAN9I0D1"/>
<comment type="subcellular location">
    <subcellularLocation>
        <location evidence="1">Nucleus</location>
    </subcellularLocation>
</comment>
<organism evidence="7 8">
    <name type="scientific">Crotalaria pallida</name>
    <name type="common">Smooth rattlebox</name>
    <name type="synonym">Crotalaria striata</name>
    <dbReference type="NCBI Taxonomy" id="3830"/>
    <lineage>
        <taxon>Eukaryota</taxon>
        <taxon>Viridiplantae</taxon>
        <taxon>Streptophyta</taxon>
        <taxon>Embryophyta</taxon>
        <taxon>Tracheophyta</taxon>
        <taxon>Spermatophyta</taxon>
        <taxon>Magnoliopsida</taxon>
        <taxon>eudicotyledons</taxon>
        <taxon>Gunneridae</taxon>
        <taxon>Pentapetalae</taxon>
        <taxon>rosids</taxon>
        <taxon>fabids</taxon>
        <taxon>Fabales</taxon>
        <taxon>Fabaceae</taxon>
        <taxon>Papilionoideae</taxon>
        <taxon>50 kb inversion clade</taxon>
        <taxon>genistoids sensu lato</taxon>
        <taxon>core genistoids</taxon>
        <taxon>Crotalarieae</taxon>
        <taxon>Crotalaria</taxon>
    </lineage>
</organism>
<dbReference type="GO" id="GO:0003677">
    <property type="term" value="F:DNA binding"/>
    <property type="evidence" value="ECO:0007669"/>
    <property type="project" value="UniProtKB-KW"/>
</dbReference>
<name>A0AAN9I0D1_CROPI</name>
<dbReference type="Gene3D" id="3.30.890.10">
    <property type="entry name" value="Methyl-cpg-binding Protein 2, Chain A"/>
    <property type="match status" value="1"/>
</dbReference>
<feature type="compositionally biased region" description="Polar residues" evidence="6">
    <location>
        <begin position="257"/>
        <end position="272"/>
    </location>
</feature>
<reference evidence="7 8" key="1">
    <citation type="submission" date="2024-01" db="EMBL/GenBank/DDBJ databases">
        <title>The genomes of 5 underutilized Papilionoideae crops provide insights into root nodulation and disease resistanc.</title>
        <authorList>
            <person name="Yuan L."/>
        </authorList>
    </citation>
    <scope>NUCLEOTIDE SEQUENCE [LARGE SCALE GENOMIC DNA]</scope>
    <source>
        <strain evidence="7">ZHUSHIDOU_FW_LH</strain>
        <tissue evidence="7">Leaf</tissue>
    </source>
</reference>
<evidence type="ECO:0000256" key="1">
    <source>
        <dbReference type="ARBA" id="ARBA00004123"/>
    </source>
</evidence>
<dbReference type="GO" id="GO:0005634">
    <property type="term" value="C:nucleus"/>
    <property type="evidence" value="ECO:0007669"/>
    <property type="project" value="UniProtKB-SubCell"/>
</dbReference>
<evidence type="ECO:0008006" key="9">
    <source>
        <dbReference type="Google" id="ProtNLM"/>
    </source>
</evidence>
<keyword evidence="4" id="KW-0804">Transcription</keyword>
<keyword evidence="5" id="KW-0539">Nucleus</keyword>